<evidence type="ECO:0000256" key="1">
    <source>
        <dbReference type="SAM" id="MobiDB-lite"/>
    </source>
</evidence>
<feature type="compositionally biased region" description="Basic and acidic residues" evidence="1">
    <location>
        <begin position="448"/>
        <end position="462"/>
    </location>
</feature>
<name>A0A8T8WR12_ASPJA</name>
<proteinExistence type="predicted"/>
<feature type="region of interest" description="Disordered" evidence="1">
    <location>
        <begin position="296"/>
        <end position="365"/>
    </location>
</feature>
<feature type="compositionally biased region" description="Polar residues" evidence="1">
    <location>
        <begin position="406"/>
        <end position="428"/>
    </location>
</feature>
<feature type="domain" description="C2H2-type" evidence="2">
    <location>
        <begin position="220"/>
        <end position="245"/>
    </location>
</feature>
<dbReference type="SMART" id="SM00355">
    <property type="entry name" value="ZnF_C2H2"/>
    <property type="match status" value="2"/>
</dbReference>
<dbReference type="EMBL" id="KZ824828">
    <property type="protein sequence ID" value="RAH78298.1"/>
    <property type="molecule type" value="Genomic_DNA"/>
</dbReference>
<protein>
    <recommendedName>
        <fullName evidence="2">C2H2-type domain-containing protein</fullName>
    </recommendedName>
</protein>
<feature type="compositionally biased region" description="Low complexity" evidence="1">
    <location>
        <begin position="334"/>
        <end position="348"/>
    </location>
</feature>
<accession>A0A8T8WR12</accession>
<evidence type="ECO:0000259" key="2">
    <source>
        <dbReference type="SMART" id="SM00355"/>
    </source>
</evidence>
<dbReference type="GeneID" id="37178338"/>
<dbReference type="RefSeq" id="XP_025524192.1">
    <property type="nucleotide sequence ID" value="XM_025674646.1"/>
</dbReference>
<feature type="compositionally biased region" description="Basic and acidic residues" evidence="1">
    <location>
        <begin position="469"/>
        <end position="480"/>
    </location>
</feature>
<reference evidence="3 4" key="1">
    <citation type="submission" date="2018-02" db="EMBL/GenBank/DDBJ databases">
        <title>The genomes of Aspergillus section Nigri reveals drivers in fungal speciation.</title>
        <authorList>
            <consortium name="DOE Joint Genome Institute"/>
            <person name="Vesth T.C."/>
            <person name="Nybo J."/>
            <person name="Theobald S."/>
            <person name="Brandl J."/>
            <person name="Frisvad J.C."/>
            <person name="Nielsen K.F."/>
            <person name="Lyhne E.K."/>
            <person name="Kogle M.E."/>
            <person name="Kuo A."/>
            <person name="Riley R."/>
            <person name="Clum A."/>
            <person name="Nolan M."/>
            <person name="Lipzen A."/>
            <person name="Salamov A."/>
            <person name="Henrissat B."/>
            <person name="Wiebenga A."/>
            <person name="De vries R.P."/>
            <person name="Grigoriev I.V."/>
            <person name="Mortensen U.H."/>
            <person name="Andersen M.R."/>
            <person name="Baker S.E."/>
        </authorList>
    </citation>
    <scope>NUCLEOTIDE SEQUENCE [LARGE SCALE GENOMIC DNA]</scope>
    <source>
        <strain evidence="3 4">CBS 114.51</strain>
    </source>
</reference>
<evidence type="ECO:0000313" key="4">
    <source>
        <dbReference type="Proteomes" id="UP000249497"/>
    </source>
</evidence>
<feature type="region of interest" description="Disordered" evidence="1">
    <location>
        <begin position="379"/>
        <end position="480"/>
    </location>
</feature>
<evidence type="ECO:0000313" key="3">
    <source>
        <dbReference type="EMBL" id="RAH78298.1"/>
    </source>
</evidence>
<sequence>MNDDSSNNDAAHIHFTYPDYQHHVNHGHLIPAGPSGIHSLQQSPLSIPSFGSPSISISPTEDAIRHGLDIPLFYDHSTNYIDDTQPLFDNANPLPSTETDGTGFDPLYFAPAPAPQASNEIYQDEFKLAVEHLINMVRTDVLQRQIPQLHDAKDFLQVTWHRLDSMIQQQINISERLADTGPRTSNFRCQLCPSGQRKVYNTRASFRRHVAYEHAPRSIYRCLDDKCLWTTKRKDKLHSHLRHNHGFQWRATREQINIVETKMPPPRVCPLCQSAVDSWDEYFKCVCEHSRVAGAGSASTSASQSRRNSDDRGQGSGGSNYNNFQFPGSEFGANNGQSSSGNGNHTGSTFFSTGYRQSQHTHQATHNVSDLAPATLTGLNPGVVSGDGPLYLPDVDGPRSEEKTSPGPTSLTSQHWSMMNATNPTTCGPHNKGTVSEIHKSHINTSGSEEHKRRPCSEESLQKKFHARGQGELHHEQNEERPEKKCTTCGHVFDNCSRCRRSEALSEKCHQCVDRTGNRAGLQKAYIWRSRDQAPDVNRQDALAHSVTDTTRSLPLKNIRIRSSDLLHAMGASKECRPSEVSSLKREPTIYPARSRTRLDGGSHEPCTTQPLSFLKSILSIDTDVVISTETLSRKDTAVALHAPGRYLPAKVQDQSTPEAMARLHQRRAGQRATPFMARNQRLVSFDDEKIDICDSNSWVPHEKTLTLNYLDHAVLHVMYSSLSEMILYEIKIEQGTLVESMGVNVTRRSLGWLCKPSKQKTGLPQLTKKRVAKKKSTTMLRARLHIVVELLALHAMAIKRRSQRKCWTDGTNPAKVVDRSISCTLTEMASPDDVVSPLFDAVVMWDTFAMVNIVSSWIATVVPDTEGQVELMLLMWSYIYIILNGSPITLRLQS</sequence>
<dbReference type="InterPro" id="IPR013087">
    <property type="entry name" value="Znf_C2H2_type"/>
</dbReference>
<feature type="compositionally biased region" description="Polar residues" evidence="1">
    <location>
        <begin position="349"/>
        <end position="365"/>
    </location>
</feature>
<organism evidence="3 4">
    <name type="scientific">Aspergillus japonicus CBS 114.51</name>
    <dbReference type="NCBI Taxonomy" id="1448312"/>
    <lineage>
        <taxon>Eukaryota</taxon>
        <taxon>Fungi</taxon>
        <taxon>Dikarya</taxon>
        <taxon>Ascomycota</taxon>
        <taxon>Pezizomycotina</taxon>
        <taxon>Eurotiomycetes</taxon>
        <taxon>Eurotiomycetidae</taxon>
        <taxon>Eurotiales</taxon>
        <taxon>Aspergillaceae</taxon>
        <taxon>Aspergillus</taxon>
        <taxon>Aspergillus subgen. Circumdati</taxon>
    </lineage>
</organism>
<dbReference type="AlphaFoldDB" id="A0A8T8WR12"/>
<feature type="compositionally biased region" description="Low complexity" evidence="1">
    <location>
        <begin position="296"/>
        <end position="306"/>
    </location>
</feature>
<feature type="domain" description="C2H2-type" evidence="2">
    <location>
        <begin position="187"/>
        <end position="214"/>
    </location>
</feature>
<dbReference type="OrthoDB" id="4501248at2759"/>
<keyword evidence="4" id="KW-1185">Reference proteome</keyword>
<dbReference type="Proteomes" id="UP000249497">
    <property type="component" value="Unassembled WGS sequence"/>
</dbReference>
<gene>
    <name evidence="3" type="ORF">BO86DRAFT_412404</name>
</gene>